<dbReference type="Proteomes" id="UP000765802">
    <property type="component" value="Unassembled WGS sequence"/>
</dbReference>
<feature type="domain" description="DUF4986" evidence="3">
    <location>
        <begin position="545"/>
        <end position="627"/>
    </location>
</feature>
<organism evidence="6 7">
    <name type="scientific">Flavihumibacter stibioxidans</name>
    <dbReference type="NCBI Taxonomy" id="1834163"/>
    <lineage>
        <taxon>Bacteria</taxon>
        <taxon>Pseudomonadati</taxon>
        <taxon>Bacteroidota</taxon>
        <taxon>Chitinophagia</taxon>
        <taxon>Chitinophagales</taxon>
        <taxon>Chitinophagaceae</taxon>
        <taxon>Flavihumibacter</taxon>
    </lineage>
</organism>
<dbReference type="RefSeq" id="WP_187257281.1">
    <property type="nucleotide sequence ID" value="NZ_JBHULF010000007.1"/>
</dbReference>
<dbReference type="InterPro" id="IPR008928">
    <property type="entry name" value="6-hairpin_glycosidase_sf"/>
</dbReference>
<dbReference type="EMBL" id="MBUA01000023">
    <property type="protein sequence ID" value="MBC6491969.1"/>
    <property type="molecule type" value="Genomic_DNA"/>
</dbReference>
<evidence type="ECO:0000259" key="4">
    <source>
        <dbReference type="Pfam" id="PF20620"/>
    </source>
</evidence>
<dbReference type="Pfam" id="PF07944">
    <property type="entry name" value="Beta-AFase-like_GH127_cat"/>
    <property type="match status" value="1"/>
</dbReference>
<evidence type="ECO:0000259" key="2">
    <source>
        <dbReference type="Pfam" id="PF07944"/>
    </source>
</evidence>
<evidence type="ECO:0000259" key="3">
    <source>
        <dbReference type="Pfam" id="PF16375"/>
    </source>
</evidence>
<dbReference type="GO" id="GO:0016787">
    <property type="term" value="F:hydrolase activity"/>
    <property type="evidence" value="ECO:0007669"/>
    <property type="project" value="UniProtKB-KW"/>
</dbReference>
<comment type="caution">
    <text evidence="6">The sequence shown here is derived from an EMBL/GenBank/DDBJ whole genome shotgun (WGS) entry which is preliminary data.</text>
</comment>
<dbReference type="InterPro" id="IPR049046">
    <property type="entry name" value="Beta-AFase-like_GH127_middle"/>
</dbReference>
<keyword evidence="7" id="KW-1185">Reference proteome</keyword>
<gene>
    <name evidence="6" type="ORF">BC349_12975</name>
</gene>
<dbReference type="PANTHER" id="PTHR31151">
    <property type="entry name" value="PROLINE-TRNA LIGASE (DUF1680)"/>
    <property type="match status" value="1"/>
</dbReference>
<feature type="domain" description="Non-reducing end beta-L-arabinofuranosidase-like GH127 catalytic" evidence="2">
    <location>
        <begin position="31"/>
        <end position="411"/>
    </location>
</feature>
<evidence type="ECO:0000313" key="7">
    <source>
        <dbReference type="Proteomes" id="UP000765802"/>
    </source>
</evidence>
<evidence type="ECO:0000313" key="6">
    <source>
        <dbReference type="EMBL" id="MBC6491969.1"/>
    </source>
</evidence>
<sequence length="788" mass="88565">MRLLSLFICTIIVTNALQAQPGRLQYFPISAVRLSEGPFKAAQETDKQYILSLSPDRLLAPYLKEAGLTPKAASYGNWENTGLDGHIGGHYLSALSMMYAATGDNQIKQRLDYMLNQLAVCQEKNGNGYLSGIPGGKAMWEEIRGGRIDAGNFGLNGKWVPLYNIHKIFAGLLDAYSAAESKPALAMLVKLTDWMDDLTKNLSDEQVQNMLISEHGGLNEVFAELYSITRNLRYLNLAEKFSDRRILTPLLEGRDQLTGLHANTQIPKVIGYDRIGQLAGKKDWSSAAAFFWYTVTQHRTVSIGGNSVREHFHPANDFSSMLSSSQGPETCNSYNMLKLTKSLFQSAPNGTLVDYYERTLYNHILSSQHPKGGFVYFTPMRPGHYRVYSQAQEDFWCCVGSGLENHSRYGEMIYAHNEKDLFINLYIPSSLEWKEKGLRLEQNTRFPYEEKSSIRLKLQKPMIAYMHFRYPSWAAKKEFSISVNGKIQPNLTIKNGFVSIHRNWKNNDVISIRLPMETSLEYLPDGSEWASFVHGPIVLGAITDTTKLTGLWGDGSRMGHVANGPLLPTDLAPIILKDEQPLSSYLQPVAGQPLHFSLTSHVYPNKYTNIRLVPFYTIHEARYMVYWPVTGKEQLPLRLAAMKAKEDALLQLENQTIDQVAAGEQQPESDHQFAGEQTQTGLTDDRYWREATGFFSYVLKNTAHKAHALQVTFVKGNTNTAFDLLVNDSALPAPSLEWAENASTLTVTFDIPAMLKNKDTITIRFQAKAGSSTPRVREIRLLKRATGN</sequence>
<dbReference type="Pfam" id="PF20736">
    <property type="entry name" value="Glyco_hydro127M"/>
    <property type="match status" value="1"/>
</dbReference>
<protein>
    <submittedName>
        <fullName evidence="6">Glycosyl hydrolase</fullName>
    </submittedName>
</protein>
<dbReference type="Pfam" id="PF16375">
    <property type="entry name" value="DUF4986"/>
    <property type="match status" value="1"/>
</dbReference>
<dbReference type="InterPro" id="IPR046544">
    <property type="entry name" value="GH146_SB_dom"/>
</dbReference>
<feature type="domain" description="Non-reducing end beta-L-arabinofuranosidase-like GH127 middle" evidence="5">
    <location>
        <begin position="421"/>
        <end position="516"/>
    </location>
</feature>
<reference evidence="6 7" key="1">
    <citation type="submission" date="2016-07" db="EMBL/GenBank/DDBJ databases">
        <title>Genome analysis of Flavihumibacter stibioxidans YS-17.</title>
        <authorList>
            <person name="Shi K."/>
            <person name="Han Y."/>
            <person name="Wang G."/>
        </authorList>
    </citation>
    <scope>NUCLEOTIDE SEQUENCE [LARGE SCALE GENOMIC DNA]</scope>
    <source>
        <strain evidence="6 7">YS-17</strain>
    </source>
</reference>
<proteinExistence type="predicted"/>
<keyword evidence="1" id="KW-0732">Signal</keyword>
<evidence type="ECO:0000256" key="1">
    <source>
        <dbReference type="SAM" id="SignalP"/>
    </source>
</evidence>
<evidence type="ECO:0000259" key="5">
    <source>
        <dbReference type="Pfam" id="PF20736"/>
    </source>
</evidence>
<name>A0ABR7MAV7_9BACT</name>
<feature type="signal peptide" evidence="1">
    <location>
        <begin position="1"/>
        <end position="19"/>
    </location>
</feature>
<dbReference type="Pfam" id="PF20620">
    <property type="entry name" value="DUF6805"/>
    <property type="match status" value="1"/>
</dbReference>
<dbReference type="InterPro" id="IPR012878">
    <property type="entry name" value="Beta-AFase-like_GH127_cat"/>
</dbReference>
<dbReference type="InterPro" id="IPR032275">
    <property type="entry name" value="DUF4986"/>
</dbReference>
<keyword evidence="6" id="KW-0378">Hydrolase</keyword>
<dbReference type="PANTHER" id="PTHR31151:SF0">
    <property type="entry name" value="PROLINE-TRNA LIGASE (DUF1680)"/>
    <property type="match status" value="1"/>
</dbReference>
<accession>A0ABR7MAV7</accession>
<feature type="chain" id="PRO_5046974758" evidence="1">
    <location>
        <begin position="20"/>
        <end position="788"/>
    </location>
</feature>
<dbReference type="SUPFAM" id="SSF48208">
    <property type="entry name" value="Six-hairpin glycosidases"/>
    <property type="match status" value="1"/>
</dbReference>
<feature type="domain" description="Glycoside hydrolase GH146 substrate-binding" evidence="4">
    <location>
        <begin position="651"/>
        <end position="782"/>
    </location>
</feature>